<gene>
    <name evidence="2" type="ORF">TVAG_135010</name>
</gene>
<dbReference type="AlphaFoldDB" id="A2FKI2"/>
<protein>
    <submittedName>
        <fullName evidence="2">Uncharacterized protein</fullName>
    </submittedName>
</protein>
<evidence type="ECO:0000313" key="3">
    <source>
        <dbReference type="Proteomes" id="UP000001542"/>
    </source>
</evidence>
<organism evidence="2 3">
    <name type="scientific">Trichomonas vaginalis (strain ATCC PRA-98 / G3)</name>
    <dbReference type="NCBI Taxonomy" id="412133"/>
    <lineage>
        <taxon>Eukaryota</taxon>
        <taxon>Metamonada</taxon>
        <taxon>Parabasalia</taxon>
        <taxon>Trichomonadida</taxon>
        <taxon>Trichomonadidae</taxon>
        <taxon>Trichomonas</taxon>
    </lineage>
</organism>
<evidence type="ECO:0000256" key="1">
    <source>
        <dbReference type="SAM" id="MobiDB-lite"/>
    </source>
</evidence>
<sequence length="257" mass="30939">MEILRSFFTYKDKYDLSFIRPDVENEPSYLNRIFPLECRYISNRQLKQQFIQQMTPITENKFISLKDQLQFPIKRANYFNLAVSYNLNATENVIALVPIIRESDRETIGYFKCYLNFPKFKSLKILLMRLTFMDAEGDIKFSITRFEYIDLPDNINLETIHYIDDYPRGYDIGVSKISYFYFYTEESLKKAFPFYLGIFSLNEDNQIFCYEIYHTFFFNIPIFRRFDIKKRIHSQQKKSSKKVLMPAKTHTGYSQLK</sequence>
<reference evidence="2" key="1">
    <citation type="submission" date="2006-10" db="EMBL/GenBank/DDBJ databases">
        <authorList>
            <person name="Amadeo P."/>
            <person name="Zhao Q."/>
            <person name="Wortman J."/>
            <person name="Fraser-Liggett C."/>
            <person name="Carlton J."/>
        </authorList>
    </citation>
    <scope>NUCLEOTIDE SEQUENCE</scope>
    <source>
        <strain evidence="2">G3</strain>
    </source>
</reference>
<dbReference type="RefSeq" id="XP_001307524.1">
    <property type="nucleotide sequence ID" value="XM_001307523.1"/>
</dbReference>
<dbReference type="VEuPathDB" id="TrichDB:TVAGG3_0075120"/>
<feature type="region of interest" description="Disordered" evidence="1">
    <location>
        <begin position="237"/>
        <end position="257"/>
    </location>
</feature>
<name>A2FKI2_TRIV3</name>
<evidence type="ECO:0000313" key="2">
    <source>
        <dbReference type="EMBL" id="EAX94594.1"/>
    </source>
</evidence>
<dbReference type="Proteomes" id="UP000001542">
    <property type="component" value="Unassembled WGS sequence"/>
</dbReference>
<dbReference type="InParanoid" id="A2FKI2"/>
<reference evidence="2" key="2">
    <citation type="journal article" date="2007" name="Science">
        <title>Draft genome sequence of the sexually transmitted pathogen Trichomonas vaginalis.</title>
        <authorList>
            <person name="Carlton J.M."/>
            <person name="Hirt R.P."/>
            <person name="Silva J.C."/>
            <person name="Delcher A.L."/>
            <person name="Schatz M."/>
            <person name="Zhao Q."/>
            <person name="Wortman J.R."/>
            <person name="Bidwell S.L."/>
            <person name="Alsmark U.C.M."/>
            <person name="Besteiro S."/>
            <person name="Sicheritz-Ponten T."/>
            <person name="Noel C.J."/>
            <person name="Dacks J.B."/>
            <person name="Foster P.G."/>
            <person name="Simillion C."/>
            <person name="Van de Peer Y."/>
            <person name="Miranda-Saavedra D."/>
            <person name="Barton G.J."/>
            <person name="Westrop G.D."/>
            <person name="Mueller S."/>
            <person name="Dessi D."/>
            <person name="Fiori P.L."/>
            <person name="Ren Q."/>
            <person name="Paulsen I."/>
            <person name="Zhang H."/>
            <person name="Bastida-Corcuera F.D."/>
            <person name="Simoes-Barbosa A."/>
            <person name="Brown M.T."/>
            <person name="Hayes R.D."/>
            <person name="Mukherjee M."/>
            <person name="Okumura C.Y."/>
            <person name="Schneider R."/>
            <person name="Smith A.J."/>
            <person name="Vanacova S."/>
            <person name="Villalvazo M."/>
            <person name="Haas B.J."/>
            <person name="Pertea M."/>
            <person name="Feldblyum T.V."/>
            <person name="Utterback T.R."/>
            <person name="Shu C.L."/>
            <person name="Osoegawa K."/>
            <person name="de Jong P.J."/>
            <person name="Hrdy I."/>
            <person name="Horvathova L."/>
            <person name="Zubacova Z."/>
            <person name="Dolezal P."/>
            <person name="Malik S.B."/>
            <person name="Logsdon J.M. Jr."/>
            <person name="Henze K."/>
            <person name="Gupta A."/>
            <person name="Wang C.C."/>
            <person name="Dunne R.L."/>
            <person name="Upcroft J.A."/>
            <person name="Upcroft P."/>
            <person name="White O."/>
            <person name="Salzberg S.L."/>
            <person name="Tang P."/>
            <person name="Chiu C.-H."/>
            <person name="Lee Y.-S."/>
            <person name="Embley T.M."/>
            <person name="Coombs G.H."/>
            <person name="Mottram J.C."/>
            <person name="Tachezy J."/>
            <person name="Fraser-Liggett C.M."/>
            <person name="Johnson P.J."/>
        </authorList>
    </citation>
    <scope>NUCLEOTIDE SEQUENCE [LARGE SCALE GENOMIC DNA]</scope>
    <source>
        <strain evidence="2">G3</strain>
    </source>
</reference>
<dbReference type="KEGG" id="tva:4752331"/>
<dbReference type="VEuPathDB" id="TrichDB:TVAG_135010"/>
<accession>A2FKI2</accession>
<keyword evidence="3" id="KW-1185">Reference proteome</keyword>
<proteinExistence type="predicted"/>
<dbReference type="EMBL" id="DS113849">
    <property type="protein sequence ID" value="EAX94594.1"/>
    <property type="molecule type" value="Genomic_DNA"/>
</dbReference>